<keyword evidence="2" id="KW-1185">Reference proteome</keyword>
<evidence type="ECO:0000313" key="1">
    <source>
        <dbReference type="EMBL" id="MCX2819387.1"/>
    </source>
</evidence>
<sequence length="201" mass="23296">MLLRKPERKRGYKKERILRVLLCHTGEEITKYQVAKEADVSEPWCREYTEKLEKNGLLKDTEVLDPAQLYEEWLEIRINPNQTEVSLQNPEKVLQDTELSYRLTTYKAENLVQGFLFVSTTDFYVDPTETEEWQELIENKGLIGGGNTRIRVTDEHVFYNSQQLGDFQVVSTPQLILDLLNEGGPCTQAAEKLIAKYHGEN</sequence>
<dbReference type="EMBL" id="RKLV01000008">
    <property type="protein sequence ID" value="MCX2819387.1"/>
    <property type="molecule type" value="Genomic_DNA"/>
</dbReference>
<dbReference type="AlphaFoldDB" id="A0A9Q4C3W0"/>
<gene>
    <name evidence="1" type="ORF">EGH25_08495</name>
</gene>
<name>A0A9Q4C3W0_9EURY</name>
<accession>A0A9Q4C3W0</accession>
<organism evidence="1 2">
    <name type="scientific">Halorutilus salinus</name>
    <dbReference type="NCBI Taxonomy" id="2487751"/>
    <lineage>
        <taxon>Archaea</taxon>
        <taxon>Methanobacteriati</taxon>
        <taxon>Methanobacteriota</taxon>
        <taxon>Stenosarchaea group</taxon>
        <taxon>Halobacteria</taxon>
        <taxon>Halorutilales</taxon>
        <taxon>Halorutilaceae</taxon>
        <taxon>Halorutilus</taxon>
    </lineage>
</organism>
<evidence type="ECO:0000313" key="2">
    <source>
        <dbReference type="Proteomes" id="UP001149411"/>
    </source>
</evidence>
<dbReference type="Proteomes" id="UP001149411">
    <property type="component" value="Unassembled WGS sequence"/>
</dbReference>
<dbReference type="RefSeq" id="WP_266087593.1">
    <property type="nucleotide sequence ID" value="NZ_RKLV01000008.1"/>
</dbReference>
<proteinExistence type="predicted"/>
<protein>
    <submittedName>
        <fullName evidence="1">Uncharacterized protein</fullName>
    </submittedName>
</protein>
<reference evidence="1" key="1">
    <citation type="submission" date="2022-09" db="EMBL/GenBank/DDBJ databases">
        <title>Haloadaptaus new haloarchaeum isolated from saline soil.</title>
        <authorList>
            <person name="Duran-Viseras A."/>
            <person name="Sanchez-Porro C."/>
            <person name="Ventosa A."/>
        </authorList>
    </citation>
    <scope>NUCLEOTIDE SEQUENCE</scope>
    <source>
        <strain evidence="1">F3-133</strain>
    </source>
</reference>
<comment type="caution">
    <text evidence="1">The sequence shown here is derived from an EMBL/GenBank/DDBJ whole genome shotgun (WGS) entry which is preliminary data.</text>
</comment>